<dbReference type="GO" id="GO:0016887">
    <property type="term" value="F:ATP hydrolysis activity"/>
    <property type="evidence" value="ECO:0007669"/>
    <property type="project" value="InterPro"/>
</dbReference>
<evidence type="ECO:0000256" key="4">
    <source>
        <dbReference type="ARBA" id="ARBA00022741"/>
    </source>
</evidence>
<gene>
    <name evidence="15" type="ORF">QYH67_11370</name>
</gene>
<dbReference type="GO" id="GO:0005524">
    <property type="term" value="F:ATP binding"/>
    <property type="evidence" value="ECO:0007669"/>
    <property type="project" value="UniProtKB-KW"/>
</dbReference>
<dbReference type="GO" id="GO:0003677">
    <property type="term" value="F:DNA binding"/>
    <property type="evidence" value="ECO:0007669"/>
    <property type="project" value="UniProtKB-KW"/>
</dbReference>
<dbReference type="Pfam" id="PF00005">
    <property type="entry name" value="ABC_tran"/>
    <property type="match status" value="1"/>
</dbReference>
<dbReference type="AlphaFoldDB" id="A0AAW7MFM7"/>
<dbReference type="CDD" id="cd03270">
    <property type="entry name" value="ABC_UvrA_I"/>
    <property type="match status" value="1"/>
</dbReference>
<evidence type="ECO:0000256" key="8">
    <source>
        <dbReference type="ARBA" id="ARBA00022881"/>
    </source>
</evidence>
<dbReference type="RefSeq" id="WP_191962494.1">
    <property type="nucleotide sequence ID" value="NZ_CAKZJA010000007.1"/>
</dbReference>
<evidence type="ECO:0000256" key="9">
    <source>
        <dbReference type="ARBA" id="ARBA00023125"/>
    </source>
</evidence>
<dbReference type="PROSITE" id="PS50893">
    <property type="entry name" value="ABC_TRANSPORTER_2"/>
    <property type="match status" value="2"/>
</dbReference>
<accession>A0AAW7MFM7</accession>
<organism evidence="15 16">
    <name type="scientific">Staphylococcus auricularis</name>
    <dbReference type="NCBI Taxonomy" id="29379"/>
    <lineage>
        <taxon>Bacteria</taxon>
        <taxon>Bacillati</taxon>
        <taxon>Bacillota</taxon>
        <taxon>Bacilli</taxon>
        <taxon>Bacillales</taxon>
        <taxon>Staphylococcaceae</taxon>
        <taxon>Staphylococcus</taxon>
    </lineage>
</organism>
<dbReference type="PROSITE" id="PS00211">
    <property type="entry name" value="ABC_TRANSPORTER_1"/>
    <property type="match status" value="1"/>
</dbReference>
<dbReference type="EMBL" id="JAUHQC010000015">
    <property type="protein sequence ID" value="MDN4534151.1"/>
    <property type="molecule type" value="Genomic_DNA"/>
</dbReference>
<keyword evidence="5" id="KW-0227">DNA damage</keyword>
<evidence type="ECO:0000256" key="3">
    <source>
        <dbReference type="ARBA" id="ARBA00022737"/>
    </source>
</evidence>
<dbReference type="GO" id="GO:0006281">
    <property type="term" value="P:DNA repair"/>
    <property type="evidence" value="ECO:0007669"/>
    <property type="project" value="UniProtKB-KW"/>
</dbReference>
<evidence type="ECO:0000256" key="1">
    <source>
        <dbReference type="ARBA" id="ARBA00004496"/>
    </source>
</evidence>
<evidence type="ECO:0000256" key="10">
    <source>
        <dbReference type="ARBA" id="ARBA00023204"/>
    </source>
</evidence>
<name>A0AAW7MFM7_9STAP</name>
<evidence type="ECO:0000256" key="6">
    <source>
        <dbReference type="ARBA" id="ARBA00022769"/>
    </source>
</evidence>
<evidence type="ECO:0000259" key="14">
    <source>
        <dbReference type="PROSITE" id="PS50893"/>
    </source>
</evidence>
<dbReference type="Proteomes" id="UP001171687">
    <property type="component" value="Unassembled WGS sequence"/>
</dbReference>
<dbReference type="Gene3D" id="3.40.50.300">
    <property type="entry name" value="P-loop containing nucleotide triphosphate hydrolases"/>
    <property type="match status" value="3"/>
</dbReference>
<evidence type="ECO:0000256" key="13">
    <source>
        <dbReference type="ARBA" id="ARBA00042156"/>
    </source>
</evidence>
<reference evidence="15" key="1">
    <citation type="submission" date="2023-07" db="EMBL/GenBank/DDBJ databases">
        <title>Evaluation of the beneficial properties of pineapple isolates.</title>
        <authorList>
            <person name="Adefiranye O."/>
        </authorList>
    </citation>
    <scope>NUCLEOTIDE SEQUENCE</scope>
    <source>
        <strain evidence="15">PAPLE_T1</strain>
    </source>
</reference>
<evidence type="ECO:0000313" key="15">
    <source>
        <dbReference type="EMBL" id="MDN4534151.1"/>
    </source>
</evidence>
<evidence type="ECO:0000256" key="5">
    <source>
        <dbReference type="ARBA" id="ARBA00022763"/>
    </source>
</evidence>
<comment type="caution">
    <text evidence="15">The sequence shown here is derived from an EMBL/GenBank/DDBJ whole genome shotgun (WGS) entry which is preliminary data.</text>
</comment>
<keyword evidence="2" id="KW-0963">Cytoplasm</keyword>
<evidence type="ECO:0000256" key="11">
    <source>
        <dbReference type="ARBA" id="ARBA00038000"/>
    </source>
</evidence>
<keyword evidence="8" id="KW-0267">Excision nuclease</keyword>
<keyword evidence="9" id="KW-0238">DNA-binding</keyword>
<feature type="domain" description="ABC transporter" evidence="14">
    <location>
        <begin position="448"/>
        <end position="747"/>
    </location>
</feature>
<evidence type="ECO:0000256" key="7">
    <source>
        <dbReference type="ARBA" id="ARBA00022840"/>
    </source>
</evidence>
<dbReference type="InterPro" id="IPR027417">
    <property type="entry name" value="P-loop_NTPase"/>
</dbReference>
<keyword evidence="6" id="KW-0228">DNA excision</keyword>
<evidence type="ECO:0000256" key="12">
    <source>
        <dbReference type="ARBA" id="ARBA00039316"/>
    </source>
</evidence>
<keyword evidence="4" id="KW-0547">Nucleotide-binding</keyword>
<keyword evidence="7" id="KW-0067">ATP-binding</keyword>
<evidence type="ECO:0000256" key="2">
    <source>
        <dbReference type="ARBA" id="ARBA00022490"/>
    </source>
</evidence>
<dbReference type="GO" id="GO:0005737">
    <property type="term" value="C:cytoplasm"/>
    <property type="evidence" value="ECO:0007669"/>
    <property type="project" value="UniProtKB-SubCell"/>
</dbReference>
<dbReference type="InterPro" id="IPR017871">
    <property type="entry name" value="ABC_transporter-like_CS"/>
</dbReference>
<evidence type="ECO:0000313" key="16">
    <source>
        <dbReference type="Proteomes" id="UP001171687"/>
    </source>
</evidence>
<dbReference type="PANTHER" id="PTHR43152">
    <property type="entry name" value="UVRABC SYSTEM PROTEIN A"/>
    <property type="match status" value="1"/>
</dbReference>
<sequence length="752" mass="84088">MDYINIKGAVQNNLKDIDLSVPKHLISVFTGRSGSGKSSLVFNTIAAESEQLLNESYSSYIQFHLNQQPRPDVKEIQNLPVAMTISQQRFNGNSRSTVGTVSDIYASVRLLWSRIGEPFVGYSDAFSFNSPSGMCETCEGLGYIEDINLDELLDWDKSLNEGAIDFPSFGPDKERGKAYRDSGLFDNDKKLKDYTDEELHLFLYQEPMKLENPPKEWRKSAKYVGLIHRFSRIFLGDKEFNKKRYAKHLKHVVTNKVCPTCHGQRLNQKMLSCKINGYNISDFTQMTIKENIDFLKELDDPTAKYIIEPLLEQLEALDYIGLSYLTLDRVTTTLSGGEAQRLKLIRHLNSPLSDLVYIIDEPSVGLHPEDIAKINEILQSLKDKGNTVLIVEHDPDVIKEGDYVIDMGPGSGTDGGQITFEGTYDDLLESDTATGRALSETHHLKKEVREPQGYYELGLITENNLEEVKASIPKETLTVLTGVAGSGKSTLVKAGFRDDDDVIFMSQKALQGSSRSNLMTYLGIFDQVRSFFSKQTGLKKAMFSYNSKGGCPNCGGKGYVKTELAFMGDFSQTCPVCHGKRYKDEVLEAKVDGYSIADVLDLTVKEGLSFFESHKDIHRVLDSVAKTGLGYMSLGQPLSTFSGGEIQRVKLSQYLIEDHENKVFVFDEPTTGLHEADIPLLMDRFNDLIENHNTVILIEHNLSTMCEADWVIDIGPGPGLEGGNVLYSGTPKDFINEADTLTSKHLKRYVEA</sequence>
<comment type="subcellular location">
    <subcellularLocation>
        <location evidence="1">Cytoplasm</location>
    </subcellularLocation>
</comment>
<dbReference type="SUPFAM" id="SSF52540">
    <property type="entry name" value="P-loop containing nucleoside triphosphate hydrolases"/>
    <property type="match status" value="3"/>
</dbReference>
<dbReference type="PANTHER" id="PTHR43152:SF3">
    <property type="entry name" value="UVRABC SYSTEM PROTEIN A"/>
    <property type="match status" value="1"/>
</dbReference>
<keyword evidence="3" id="KW-0677">Repeat</keyword>
<protein>
    <recommendedName>
        <fullName evidence="12">UvrABC system protein A</fullName>
    </recommendedName>
    <alternativeName>
        <fullName evidence="13">Excinuclease ABC subunit A</fullName>
    </alternativeName>
</protein>
<dbReference type="Gene3D" id="1.20.1580.10">
    <property type="entry name" value="ABC transporter ATPase like domain"/>
    <property type="match status" value="2"/>
</dbReference>
<dbReference type="GO" id="GO:0004518">
    <property type="term" value="F:nuclease activity"/>
    <property type="evidence" value="ECO:0007669"/>
    <property type="project" value="UniProtKB-KW"/>
</dbReference>
<proteinExistence type="inferred from homology"/>
<dbReference type="Gene3D" id="1.10.8.280">
    <property type="entry name" value="ABC transporter ATPase domain-like"/>
    <property type="match status" value="1"/>
</dbReference>
<feature type="domain" description="ABC transporter" evidence="14">
    <location>
        <begin position="179"/>
        <end position="440"/>
    </location>
</feature>
<keyword evidence="10" id="KW-0234">DNA repair</keyword>
<comment type="similarity">
    <text evidence="11">Belongs to the ABC transporter superfamily. UvrA family.</text>
</comment>
<dbReference type="InterPro" id="IPR003439">
    <property type="entry name" value="ABC_transporter-like_ATP-bd"/>
</dbReference>